<evidence type="ECO:0000313" key="1">
    <source>
        <dbReference type="EMBL" id="MFC5944242.1"/>
    </source>
</evidence>
<dbReference type="RefSeq" id="WP_343450586.1">
    <property type="nucleotide sequence ID" value="NZ_CP158970.1"/>
</dbReference>
<gene>
    <name evidence="1" type="ORF">ACFPZ4_22565</name>
</gene>
<organism evidence="1 2">
    <name type="scientific">Micromonospora harpali</name>
    <dbReference type="NCBI Taxonomy" id="1490225"/>
    <lineage>
        <taxon>Bacteria</taxon>
        <taxon>Bacillati</taxon>
        <taxon>Actinomycetota</taxon>
        <taxon>Actinomycetes</taxon>
        <taxon>Micromonosporales</taxon>
        <taxon>Micromonosporaceae</taxon>
        <taxon>Micromonospora</taxon>
    </lineage>
</organism>
<comment type="caution">
    <text evidence="1">The sequence shown here is derived from an EMBL/GenBank/DDBJ whole genome shotgun (WGS) entry which is preliminary data.</text>
</comment>
<accession>A0ABW1HS56</accession>
<evidence type="ECO:0000313" key="2">
    <source>
        <dbReference type="Proteomes" id="UP001596207"/>
    </source>
</evidence>
<name>A0ABW1HS56_9ACTN</name>
<reference evidence="2" key="1">
    <citation type="journal article" date="2019" name="Int. J. Syst. Evol. Microbiol.">
        <title>The Global Catalogue of Microorganisms (GCM) 10K type strain sequencing project: providing services to taxonomists for standard genome sequencing and annotation.</title>
        <authorList>
            <consortium name="The Broad Institute Genomics Platform"/>
            <consortium name="The Broad Institute Genome Sequencing Center for Infectious Disease"/>
            <person name="Wu L."/>
            <person name="Ma J."/>
        </authorList>
    </citation>
    <scope>NUCLEOTIDE SEQUENCE [LARGE SCALE GENOMIC DNA]</scope>
    <source>
        <strain evidence="2">CGMCC 4.7173</strain>
    </source>
</reference>
<evidence type="ECO:0008006" key="3">
    <source>
        <dbReference type="Google" id="ProtNLM"/>
    </source>
</evidence>
<dbReference type="Proteomes" id="UP001596207">
    <property type="component" value="Unassembled WGS sequence"/>
</dbReference>
<protein>
    <recommendedName>
        <fullName evidence="3">Tetracyclin repressor, C-terminal all-alpha domain</fullName>
    </recommendedName>
</protein>
<keyword evidence="2" id="KW-1185">Reference proteome</keyword>
<proteinExistence type="predicted"/>
<dbReference type="EMBL" id="JBHSQQ010000171">
    <property type="protein sequence ID" value="MFC5944242.1"/>
    <property type="molecule type" value="Genomic_DNA"/>
</dbReference>
<sequence>MTARRPHAGAGEHEQPGYDFGGQFEFGLDLILDALAAHNGVTRL</sequence>